<dbReference type="AlphaFoldDB" id="A0A812MEC3"/>
<reference evidence="2" key="1">
    <citation type="submission" date="2021-02" db="EMBL/GenBank/DDBJ databases">
        <authorList>
            <person name="Dougan E. K."/>
            <person name="Rhodes N."/>
            <person name="Thang M."/>
            <person name="Chan C."/>
        </authorList>
    </citation>
    <scope>NUCLEOTIDE SEQUENCE</scope>
</reference>
<evidence type="ECO:0000313" key="2">
    <source>
        <dbReference type="EMBL" id="CAE7265981.1"/>
    </source>
</evidence>
<gene>
    <name evidence="2" type="ORF">SPIL2461_LOCUS5741</name>
</gene>
<feature type="non-terminal residue" evidence="2">
    <location>
        <position position="1"/>
    </location>
</feature>
<dbReference type="Proteomes" id="UP000649617">
    <property type="component" value="Unassembled WGS sequence"/>
</dbReference>
<protein>
    <submittedName>
        <fullName evidence="2">Uncharacterized protein</fullName>
    </submittedName>
</protein>
<comment type="caution">
    <text evidence="2">The sequence shown here is derived from an EMBL/GenBank/DDBJ whole genome shotgun (WGS) entry which is preliminary data.</text>
</comment>
<sequence length="357" mass="39629">MMRLFVATLLQLRTWSVAAFTPSPLQIAQLRLAAKFAPLDTEFCSNIGGFPGPTELQYAREPLFKFFTYDLKNDLSWVFRKDVEQCLESVSNSAINGTEWVVEANLWEAAKGMFQRLGEAVGPSDWSQFFWTEDNPTPAADTVLRTASYRTAPMSSYPESSLIRQPCNTLSNYAYYEISLLACSKELSDFGGTWPWRSELVAAPALVAFASFSLHSNPVEVPFDTLFFDVIAIRALTFLAFQALVRSLAVDITDPTLTVILGLSNDNPFGDARDVVRNYELNILATTNLFLYIVLAGTIGPGLAGLLYPEICVVLVENLERTEEERDNSRGILCDTSSPYFAAVASTAWMQPPSISR</sequence>
<keyword evidence="1" id="KW-0732">Signal</keyword>
<keyword evidence="3" id="KW-1185">Reference proteome</keyword>
<feature type="chain" id="PRO_5032480284" evidence="1">
    <location>
        <begin position="20"/>
        <end position="357"/>
    </location>
</feature>
<name>A0A812MEC3_SYMPI</name>
<dbReference type="EMBL" id="CAJNIZ010008294">
    <property type="protein sequence ID" value="CAE7265981.1"/>
    <property type="molecule type" value="Genomic_DNA"/>
</dbReference>
<proteinExistence type="predicted"/>
<organism evidence="2 3">
    <name type="scientific">Symbiodinium pilosum</name>
    <name type="common">Dinoflagellate</name>
    <dbReference type="NCBI Taxonomy" id="2952"/>
    <lineage>
        <taxon>Eukaryota</taxon>
        <taxon>Sar</taxon>
        <taxon>Alveolata</taxon>
        <taxon>Dinophyceae</taxon>
        <taxon>Suessiales</taxon>
        <taxon>Symbiodiniaceae</taxon>
        <taxon>Symbiodinium</taxon>
    </lineage>
</organism>
<evidence type="ECO:0000313" key="3">
    <source>
        <dbReference type="Proteomes" id="UP000649617"/>
    </source>
</evidence>
<feature type="signal peptide" evidence="1">
    <location>
        <begin position="1"/>
        <end position="19"/>
    </location>
</feature>
<evidence type="ECO:0000256" key="1">
    <source>
        <dbReference type="SAM" id="SignalP"/>
    </source>
</evidence>
<accession>A0A812MEC3</accession>